<evidence type="ECO:0000313" key="3">
    <source>
        <dbReference type="Proteomes" id="UP000233551"/>
    </source>
</evidence>
<name>A0A2I0IH51_PUNGR</name>
<organism evidence="2 3">
    <name type="scientific">Punica granatum</name>
    <name type="common">Pomegranate</name>
    <dbReference type="NCBI Taxonomy" id="22663"/>
    <lineage>
        <taxon>Eukaryota</taxon>
        <taxon>Viridiplantae</taxon>
        <taxon>Streptophyta</taxon>
        <taxon>Embryophyta</taxon>
        <taxon>Tracheophyta</taxon>
        <taxon>Spermatophyta</taxon>
        <taxon>Magnoliopsida</taxon>
        <taxon>eudicotyledons</taxon>
        <taxon>Gunneridae</taxon>
        <taxon>Pentapetalae</taxon>
        <taxon>rosids</taxon>
        <taxon>malvids</taxon>
        <taxon>Myrtales</taxon>
        <taxon>Lythraceae</taxon>
        <taxon>Punica</taxon>
    </lineage>
</organism>
<comment type="caution">
    <text evidence="2">The sequence shown here is derived from an EMBL/GenBank/DDBJ whole genome shotgun (WGS) entry which is preliminary data.</text>
</comment>
<reference evidence="2 3" key="1">
    <citation type="submission" date="2017-11" db="EMBL/GenBank/DDBJ databases">
        <title>De-novo sequencing of pomegranate (Punica granatum L.) genome.</title>
        <authorList>
            <person name="Akparov Z."/>
            <person name="Amiraslanov A."/>
            <person name="Hajiyeva S."/>
            <person name="Abbasov M."/>
            <person name="Kaur K."/>
            <person name="Hamwieh A."/>
            <person name="Solovyev V."/>
            <person name="Salamov A."/>
            <person name="Braich B."/>
            <person name="Kosarev P."/>
            <person name="Mahmoud A."/>
            <person name="Hajiyev E."/>
            <person name="Babayeva S."/>
            <person name="Izzatullayeva V."/>
            <person name="Mammadov A."/>
            <person name="Mammadov A."/>
            <person name="Sharifova S."/>
            <person name="Ojaghi J."/>
            <person name="Eynullazada K."/>
            <person name="Bayramov B."/>
            <person name="Abdulazimova A."/>
            <person name="Shahmuradov I."/>
        </authorList>
    </citation>
    <scope>NUCLEOTIDE SEQUENCE [LARGE SCALE GENOMIC DNA]</scope>
    <source>
        <strain evidence="3">cv. AG2017</strain>
        <tissue evidence="2">Leaf</tissue>
    </source>
</reference>
<evidence type="ECO:0000256" key="1">
    <source>
        <dbReference type="SAM" id="MobiDB-lite"/>
    </source>
</evidence>
<feature type="compositionally biased region" description="Polar residues" evidence="1">
    <location>
        <begin position="52"/>
        <end position="77"/>
    </location>
</feature>
<sequence>MLDPYGKHVRKDNKQQQICELPTIACGVCDDIEIYNLYKIREMNFIEEESTRGFSGNQKQSQVSKQKTDSTGPEQTRLAQVGSNVATEAPDGILRQVFWSEFSTVDPDGILMQGQRLPTPNSPPEVMVVVVWLKGSRIDPICKKTAQTVRNFDPTGQSGCFFVLG</sequence>
<keyword evidence="3" id="KW-1185">Reference proteome</keyword>
<dbReference type="AlphaFoldDB" id="A0A2I0IH51"/>
<evidence type="ECO:0000313" key="2">
    <source>
        <dbReference type="EMBL" id="PKI42656.1"/>
    </source>
</evidence>
<gene>
    <name evidence="2" type="ORF">CRG98_036938</name>
</gene>
<dbReference type="Proteomes" id="UP000233551">
    <property type="component" value="Unassembled WGS sequence"/>
</dbReference>
<proteinExistence type="predicted"/>
<accession>A0A2I0IH51</accession>
<feature type="region of interest" description="Disordered" evidence="1">
    <location>
        <begin position="50"/>
        <end position="77"/>
    </location>
</feature>
<protein>
    <submittedName>
        <fullName evidence="2">Uncharacterized protein</fullName>
    </submittedName>
</protein>
<dbReference type="EMBL" id="PGOL01003139">
    <property type="protein sequence ID" value="PKI42656.1"/>
    <property type="molecule type" value="Genomic_DNA"/>
</dbReference>